<dbReference type="eggNOG" id="COG3334">
    <property type="taxonomic scope" value="Bacteria"/>
</dbReference>
<dbReference type="Proteomes" id="UP000001399">
    <property type="component" value="Chromosome"/>
</dbReference>
<protein>
    <recommendedName>
        <fullName evidence="4">Magnesium transporter MgtE intracellular domain-containing protein</fullName>
    </recommendedName>
</protein>
<dbReference type="STRING" id="648757.Rvan_2528"/>
<dbReference type="HOGENOM" id="CLU_1204054_0_0_5"/>
<evidence type="ECO:0000313" key="2">
    <source>
        <dbReference type="EMBL" id="ADP71743.1"/>
    </source>
</evidence>
<dbReference type="SUPFAM" id="SSF158791">
    <property type="entry name" value="MgtE N-terminal domain-like"/>
    <property type="match status" value="1"/>
</dbReference>
<keyword evidence="3" id="KW-1185">Reference proteome</keyword>
<evidence type="ECO:0008006" key="4">
    <source>
        <dbReference type="Google" id="ProtNLM"/>
    </source>
</evidence>
<reference evidence="3" key="1">
    <citation type="journal article" date="2011" name="J. Bacteriol.">
        <title>Genome sequences of eight morphologically diverse alphaproteobacteria.</title>
        <authorList>
            <consortium name="US DOE Joint Genome Institute"/>
            <person name="Brown P.J."/>
            <person name="Kysela D.T."/>
            <person name="Buechlein A."/>
            <person name="Hemmerich C."/>
            <person name="Brun Y.V."/>
        </authorList>
    </citation>
    <scope>NUCLEOTIDE SEQUENCE [LARGE SCALE GENOMIC DNA]</scope>
    <source>
        <strain evidence="3">ATCC 17100 / ATH 3.1.1 / DSM 162 / LMG 4299</strain>
    </source>
</reference>
<organism evidence="2 3">
    <name type="scientific">Rhodomicrobium vannielii (strain ATCC 17100 / DSM 162 / LMG 4299 / NCIMB 10020 / ATH 3.1.1)</name>
    <dbReference type="NCBI Taxonomy" id="648757"/>
    <lineage>
        <taxon>Bacteria</taxon>
        <taxon>Pseudomonadati</taxon>
        <taxon>Pseudomonadota</taxon>
        <taxon>Alphaproteobacteria</taxon>
        <taxon>Hyphomicrobiales</taxon>
        <taxon>Hyphomicrobiaceae</taxon>
        <taxon>Rhodomicrobium</taxon>
    </lineage>
</organism>
<dbReference type="AlphaFoldDB" id="E3I678"/>
<dbReference type="EMBL" id="CP002292">
    <property type="protein sequence ID" value="ADP71743.1"/>
    <property type="molecule type" value="Genomic_DNA"/>
</dbReference>
<name>E3I678_RHOVT</name>
<evidence type="ECO:0000313" key="3">
    <source>
        <dbReference type="Proteomes" id="UP000001399"/>
    </source>
</evidence>
<proteinExistence type="predicted"/>
<feature type="region of interest" description="Disordered" evidence="1">
    <location>
        <begin position="199"/>
        <end position="230"/>
    </location>
</feature>
<sequence>MSAIPATAQQYAWGWPDEGGVARKIRVAPDMQPQWDASVDSAAKKAGEVRPKEPEPVKMPAAAATPPAANSRAAQSYCENIADAAADARFLSQKAELMRLDDELARRTTLLEQKTNEYKEWLGRRNDFLKKAEQSLVELYTKVKPDAAAAQIAAMDEESASALLIKLSTKKSSAILDEMPPEKAARIVAVMIGAFREQDGPAPAATVSNEAARKDAAKTASPSRQKEDKS</sequence>
<evidence type="ECO:0000256" key="1">
    <source>
        <dbReference type="SAM" id="MobiDB-lite"/>
    </source>
</evidence>
<dbReference type="KEGG" id="rva:Rvan_2528"/>
<accession>E3I678</accession>
<feature type="region of interest" description="Disordered" evidence="1">
    <location>
        <begin position="31"/>
        <end position="67"/>
    </location>
</feature>
<gene>
    <name evidence="2" type="ordered locus">Rvan_2528</name>
</gene>
<feature type="compositionally biased region" description="Basic and acidic residues" evidence="1">
    <location>
        <begin position="42"/>
        <end position="56"/>
    </location>
</feature>